<dbReference type="Proteomes" id="UP000216063">
    <property type="component" value="Unassembled WGS sequence"/>
</dbReference>
<reference evidence="1 2" key="1">
    <citation type="submission" date="2017-07" db="EMBL/GenBank/DDBJ databases">
        <title>The new phylogeny of genus Mycobacterium.</title>
        <authorList>
            <person name="Tortoli E."/>
            <person name="Trovato A."/>
            <person name="Cirillo D.M."/>
        </authorList>
    </citation>
    <scope>NUCLEOTIDE SEQUENCE [LARGE SCALE GENOMIC DNA]</scope>
    <source>
        <strain evidence="1 2">ATCC 33027</strain>
    </source>
</reference>
<proteinExistence type="predicted"/>
<comment type="caution">
    <text evidence="1">The sequence shown here is derived from an EMBL/GenBank/DDBJ whole genome shotgun (WGS) entry which is preliminary data.</text>
</comment>
<dbReference type="EMBL" id="NOZR01000019">
    <property type="protein sequence ID" value="OYN76839.1"/>
    <property type="molecule type" value="Genomic_DNA"/>
</dbReference>
<evidence type="ECO:0000313" key="1">
    <source>
        <dbReference type="EMBL" id="OYN76839.1"/>
    </source>
</evidence>
<protein>
    <submittedName>
        <fullName evidence="1">Uncharacterized protein</fullName>
    </submittedName>
</protein>
<sequence>MVAPGKPRWRWRWRHRWFVPAFVTLAGREFYFPALISVWHVEPHGVDALQGECKGTRWRWHIHHWRIQWNVLQRWRRRLLTRCAWCGGRDTKSDPVNCSVNGILRPRVKTRWWQSESAIAHGDCSSVEHAHRLCLCENPGLSHGDYGQCAFCGKFRAWRHVPTIPDRYLASLPEGSRIPAGKQEWLKVEWAKVRAEREAASEGDTHV</sequence>
<name>A0A255DBJ7_9MYCO</name>
<keyword evidence="2" id="KW-1185">Reference proteome</keyword>
<accession>A0A255DBJ7</accession>
<dbReference type="AlphaFoldDB" id="A0A255DBJ7"/>
<organism evidence="1 2">
    <name type="scientific">Mycolicibacterium sphagni</name>
    <dbReference type="NCBI Taxonomy" id="1786"/>
    <lineage>
        <taxon>Bacteria</taxon>
        <taxon>Bacillati</taxon>
        <taxon>Actinomycetota</taxon>
        <taxon>Actinomycetes</taxon>
        <taxon>Mycobacteriales</taxon>
        <taxon>Mycobacteriaceae</taxon>
        <taxon>Mycolicibacterium</taxon>
    </lineage>
</organism>
<evidence type="ECO:0000313" key="2">
    <source>
        <dbReference type="Proteomes" id="UP000216063"/>
    </source>
</evidence>
<gene>
    <name evidence="1" type="ORF">CG716_20205</name>
</gene>